<dbReference type="InterPro" id="IPR000836">
    <property type="entry name" value="PRTase_dom"/>
</dbReference>
<dbReference type="EMBL" id="CAFBQS010000104">
    <property type="protein sequence ID" value="CAB5064119.1"/>
    <property type="molecule type" value="Genomic_DNA"/>
</dbReference>
<dbReference type="PANTHER" id="PTHR32315:SF3">
    <property type="entry name" value="ADENINE PHOSPHORIBOSYLTRANSFERASE"/>
    <property type="match status" value="1"/>
</dbReference>
<evidence type="ECO:0000313" key="12">
    <source>
        <dbReference type="EMBL" id="CAB4825137.1"/>
    </source>
</evidence>
<dbReference type="PANTHER" id="PTHR32315">
    <property type="entry name" value="ADENINE PHOSPHORIBOSYLTRANSFERASE"/>
    <property type="match status" value="1"/>
</dbReference>
<dbReference type="FunFam" id="3.40.50.2020:FF:000021">
    <property type="entry name" value="Adenine phosphoribosyltransferase"/>
    <property type="match status" value="1"/>
</dbReference>
<dbReference type="InterPro" id="IPR005764">
    <property type="entry name" value="Ade_phspho_trans"/>
</dbReference>
<protein>
    <recommendedName>
        <fullName evidence="6">adenine phosphoribosyltransferase</fullName>
        <ecNumber evidence="6">2.4.2.7</ecNumber>
    </recommendedName>
</protein>
<evidence type="ECO:0000256" key="1">
    <source>
        <dbReference type="ARBA" id="ARBA00000868"/>
    </source>
</evidence>
<evidence type="ECO:0000259" key="11">
    <source>
        <dbReference type="Pfam" id="PF00156"/>
    </source>
</evidence>
<dbReference type="InterPro" id="IPR050054">
    <property type="entry name" value="UPRTase/APRTase"/>
</dbReference>
<reference evidence="13" key="1">
    <citation type="submission" date="2020-05" db="EMBL/GenBank/DDBJ databases">
        <authorList>
            <person name="Chiriac C."/>
            <person name="Salcher M."/>
            <person name="Ghai R."/>
            <person name="Kavagutti S V."/>
        </authorList>
    </citation>
    <scope>NUCLEOTIDE SEQUENCE</scope>
</reference>
<dbReference type="NCBIfam" id="NF002634">
    <property type="entry name" value="PRK02304.1-3"/>
    <property type="match status" value="1"/>
</dbReference>
<dbReference type="EC" id="2.4.2.7" evidence="6"/>
<evidence type="ECO:0000256" key="8">
    <source>
        <dbReference type="ARBA" id="ARBA00022676"/>
    </source>
</evidence>
<dbReference type="GO" id="GO:0006166">
    <property type="term" value="P:purine ribonucleoside salvage"/>
    <property type="evidence" value="ECO:0007669"/>
    <property type="project" value="UniProtKB-KW"/>
</dbReference>
<dbReference type="Gene3D" id="3.40.50.2020">
    <property type="match status" value="1"/>
</dbReference>
<gene>
    <name evidence="12" type="ORF">UFOPK3124_01267</name>
    <name evidence="13" type="ORF">UFOPK4366_00626</name>
</gene>
<evidence type="ECO:0000256" key="9">
    <source>
        <dbReference type="ARBA" id="ARBA00022679"/>
    </source>
</evidence>
<dbReference type="EMBL" id="CAFAAY010000156">
    <property type="protein sequence ID" value="CAB4825137.1"/>
    <property type="molecule type" value="Genomic_DNA"/>
</dbReference>
<evidence type="ECO:0000256" key="7">
    <source>
        <dbReference type="ARBA" id="ARBA00022490"/>
    </source>
</evidence>
<dbReference type="NCBIfam" id="NF002636">
    <property type="entry name" value="PRK02304.1-5"/>
    <property type="match status" value="1"/>
</dbReference>
<dbReference type="Pfam" id="PF00156">
    <property type="entry name" value="Pribosyltran"/>
    <property type="match status" value="1"/>
</dbReference>
<dbReference type="GO" id="GO:0016208">
    <property type="term" value="F:AMP binding"/>
    <property type="evidence" value="ECO:0007669"/>
    <property type="project" value="TreeGrafter"/>
</dbReference>
<keyword evidence="7" id="KW-0963">Cytoplasm</keyword>
<evidence type="ECO:0000256" key="6">
    <source>
        <dbReference type="ARBA" id="ARBA00011893"/>
    </source>
</evidence>
<dbReference type="UniPathway" id="UPA00588">
    <property type="reaction ID" value="UER00646"/>
</dbReference>
<comment type="similarity">
    <text evidence="5">Belongs to the purine/pyrimidine phosphoribosyltransferase family.</text>
</comment>
<dbReference type="GO" id="GO:0005737">
    <property type="term" value="C:cytoplasm"/>
    <property type="evidence" value="ECO:0007669"/>
    <property type="project" value="UniProtKB-SubCell"/>
</dbReference>
<evidence type="ECO:0000256" key="3">
    <source>
        <dbReference type="ARBA" id="ARBA00004496"/>
    </source>
</evidence>
<dbReference type="CDD" id="cd06223">
    <property type="entry name" value="PRTases_typeI"/>
    <property type="match status" value="1"/>
</dbReference>
<evidence type="ECO:0000256" key="2">
    <source>
        <dbReference type="ARBA" id="ARBA00003968"/>
    </source>
</evidence>
<name>A0A6J7UDC8_9ZZZZ</name>
<dbReference type="HAMAP" id="MF_00004">
    <property type="entry name" value="Aden_phosphoribosyltr"/>
    <property type="match status" value="1"/>
</dbReference>
<sequence length="187" mass="19947">MKIKKLENSEVIDSLAKAQALIKSVPDYPKPGIVFKDITPLIANAQAFTLCVDAMAKSLAGATHVAGLEARGFVFAAAIAARHNLGFVLLRKPGKLPREVHKVEYALEYGSDAIELHKDQLDASNKVVIVDDVLATGGTLSAGISLVALTGAEILGSVVLGEIPFLEGRKKVLGEHPDHRIDAIFQF</sequence>
<feature type="domain" description="Phosphoribosyltransferase" evidence="11">
    <location>
        <begin position="46"/>
        <end position="160"/>
    </location>
</feature>
<comment type="subcellular location">
    <subcellularLocation>
        <location evidence="3">Cytoplasm</location>
    </subcellularLocation>
</comment>
<dbReference type="InterPro" id="IPR029057">
    <property type="entry name" value="PRTase-like"/>
</dbReference>
<dbReference type="GO" id="GO:0044209">
    <property type="term" value="P:AMP salvage"/>
    <property type="evidence" value="ECO:0007669"/>
    <property type="project" value="UniProtKB-UniPathway"/>
</dbReference>
<evidence type="ECO:0000313" key="13">
    <source>
        <dbReference type="EMBL" id="CAB5064119.1"/>
    </source>
</evidence>
<dbReference type="GO" id="GO:0002055">
    <property type="term" value="F:adenine binding"/>
    <property type="evidence" value="ECO:0007669"/>
    <property type="project" value="TreeGrafter"/>
</dbReference>
<evidence type="ECO:0000256" key="4">
    <source>
        <dbReference type="ARBA" id="ARBA00004659"/>
    </source>
</evidence>
<keyword evidence="8" id="KW-0328">Glycosyltransferase</keyword>
<accession>A0A6J7UDC8</accession>
<comment type="pathway">
    <text evidence="4">Purine metabolism; AMP biosynthesis via salvage pathway; AMP from adenine: step 1/1.</text>
</comment>
<comment type="catalytic activity">
    <reaction evidence="1">
        <text>AMP + diphosphate = 5-phospho-alpha-D-ribose 1-diphosphate + adenine</text>
        <dbReference type="Rhea" id="RHEA:16609"/>
        <dbReference type="ChEBI" id="CHEBI:16708"/>
        <dbReference type="ChEBI" id="CHEBI:33019"/>
        <dbReference type="ChEBI" id="CHEBI:58017"/>
        <dbReference type="ChEBI" id="CHEBI:456215"/>
        <dbReference type="EC" id="2.4.2.7"/>
    </reaction>
</comment>
<organism evidence="13">
    <name type="scientific">freshwater metagenome</name>
    <dbReference type="NCBI Taxonomy" id="449393"/>
    <lineage>
        <taxon>unclassified sequences</taxon>
        <taxon>metagenomes</taxon>
        <taxon>ecological metagenomes</taxon>
    </lineage>
</organism>
<keyword evidence="10" id="KW-0660">Purine salvage</keyword>
<dbReference type="GO" id="GO:0003999">
    <property type="term" value="F:adenine phosphoribosyltransferase activity"/>
    <property type="evidence" value="ECO:0007669"/>
    <property type="project" value="UniProtKB-EC"/>
</dbReference>
<dbReference type="GO" id="GO:0006168">
    <property type="term" value="P:adenine salvage"/>
    <property type="evidence" value="ECO:0007669"/>
    <property type="project" value="InterPro"/>
</dbReference>
<comment type="function">
    <text evidence="2">Catalyzes a salvage reaction resulting in the formation of AMP, that is energically less costly than de novo synthesis.</text>
</comment>
<keyword evidence="9" id="KW-0808">Transferase</keyword>
<evidence type="ECO:0000256" key="5">
    <source>
        <dbReference type="ARBA" id="ARBA00008391"/>
    </source>
</evidence>
<proteinExistence type="inferred from homology"/>
<dbReference type="AlphaFoldDB" id="A0A6J7UDC8"/>
<dbReference type="SUPFAM" id="SSF53271">
    <property type="entry name" value="PRTase-like"/>
    <property type="match status" value="1"/>
</dbReference>
<evidence type="ECO:0000256" key="10">
    <source>
        <dbReference type="ARBA" id="ARBA00022726"/>
    </source>
</evidence>